<dbReference type="Pfam" id="PF00014">
    <property type="entry name" value="Kunitz_BPTI"/>
    <property type="match status" value="3"/>
</dbReference>
<proteinExistence type="predicted"/>
<dbReference type="GO" id="GO:0005615">
    <property type="term" value="C:extracellular space"/>
    <property type="evidence" value="ECO:0007669"/>
    <property type="project" value="TreeGrafter"/>
</dbReference>
<keyword evidence="5" id="KW-0722">Serine protease inhibitor</keyword>
<keyword evidence="2" id="KW-0964">Secreted</keyword>
<feature type="signal peptide" evidence="7">
    <location>
        <begin position="1"/>
        <end position="21"/>
    </location>
</feature>
<dbReference type="InterPro" id="IPR020901">
    <property type="entry name" value="Prtase_inh_Kunz-CS"/>
</dbReference>
<dbReference type="SMART" id="SM00131">
    <property type="entry name" value="KU"/>
    <property type="match status" value="3"/>
</dbReference>
<dbReference type="Gene3D" id="4.10.410.10">
    <property type="entry name" value="Pancreatic trypsin inhibitor Kunitz domain"/>
    <property type="match status" value="3"/>
</dbReference>
<name>A0A224YLB7_9ACAR</name>
<feature type="domain" description="BPTI/Kunitz inhibitor" evidence="8">
    <location>
        <begin position="28"/>
        <end position="78"/>
    </location>
</feature>
<dbReference type="PROSITE" id="PS50279">
    <property type="entry name" value="BPTI_KUNITZ_2"/>
    <property type="match status" value="3"/>
</dbReference>
<feature type="domain" description="BPTI/Kunitz inhibitor" evidence="8">
    <location>
        <begin position="156"/>
        <end position="209"/>
    </location>
</feature>
<reference evidence="9" key="1">
    <citation type="journal article" date="2017" name="Parasit. Vectors">
        <title>Sialotranscriptomics of Rhipicephalus zambeziensis reveals intricate expression profiles of secretory proteins and suggests tight temporal transcriptional regulation during blood-feeding.</title>
        <authorList>
            <person name="de Castro M.H."/>
            <person name="de Klerk D."/>
            <person name="Pienaar R."/>
            <person name="Rees D.J.G."/>
            <person name="Mans B.J."/>
        </authorList>
    </citation>
    <scope>NUCLEOTIDE SEQUENCE</scope>
    <source>
        <tissue evidence="9">Salivary glands</tissue>
    </source>
</reference>
<evidence type="ECO:0000313" key="9">
    <source>
        <dbReference type="EMBL" id="MAA16549.1"/>
    </source>
</evidence>
<evidence type="ECO:0000256" key="5">
    <source>
        <dbReference type="ARBA" id="ARBA00022900"/>
    </source>
</evidence>
<feature type="chain" id="PRO_5012171924" evidence="7">
    <location>
        <begin position="22"/>
        <end position="234"/>
    </location>
</feature>
<evidence type="ECO:0000256" key="4">
    <source>
        <dbReference type="ARBA" id="ARBA00022690"/>
    </source>
</evidence>
<evidence type="ECO:0000256" key="7">
    <source>
        <dbReference type="SAM" id="SignalP"/>
    </source>
</evidence>
<sequence>MLIKEFLAVLQLFCGLRYVSVIKKPVACYMKPDYGTCKRHLTRYFYNDSNYKCRTFDYSGCGGNGNNFDTRRECRYLCGGEYSSDDLDITRPVACYMEPEYGNCRKNYTRYFFNATEGLCSSFVYNGCGGNGNNFRNMGKCRNLCGEWYDPNKESCLDPPSNIWCPIWPIYAEMWYFDAGTEKCIAFLYHQCARDQNVFPTCKKCMQQCRRYMKRLQRCPRERSVSTPRLENDG</sequence>
<dbReference type="InterPro" id="IPR002223">
    <property type="entry name" value="Kunitz_BPTI"/>
</dbReference>
<dbReference type="AlphaFoldDB" id="A0A224YLB7"/>
<keyword evidence="4" id="KW-0646">Protease inhibitor</keyword>
<dbReference type="PANTHER" id="PTHR10083:SF217">
    <property type="entry name" value="BOOPHILIN-H2"/>
    <property type="match status" value="1"/>
</dbReference>
<dbReference type="PROSITE" id="PS00280">
    <property type="entry name" value="BPTI_KUNITZ_1"/>
    <property type="match status" value="2"/>
</dbReference>
<accession>A0A224YLB7</accession>
<organism evidence="9">
    <name type="scientific">Rhipicephalus zambeziensis</name>
    <dbReference type="NCBI Taxonomy" id="60191"/>
    <lineage>
        <taxon>Eukaryota</taxon>
        <taxon>Metazoa</taxon>
        <taxon>Ecdysozoa</taxon>
        <taxon>Arthropoda</taxon>
        <taxon>Chelicerata</taxon>
        <taxon>Arachnida</taxon>
        <taxon>Acari</taxon>
        <taxon>Parasitiformes</taxon>
        <taxon>Ixodida</taxon>
        <taxon>Ixodoidea</taxon>
        <taxon>Ixodidae</taxon>
        <taxon>Rhipicephalinae</taxon>
        <taxon>Rhipicephalus</taxon>
        <taxon>Rhipicephalus</taxon>
    </lineage>
</organism>
<comment type="subcellular location">
    <subcellularLocation>
        <location evidence="1">Secreted</location>
    </subcellularLocation>
</comment>
<dbReference type="InterPro" id="IPR036880">
    <property type="entry name" value="Kunitz_BPTI_sf"/>
</dbReference>
<protein>
    <submittedName>
        <fullName evidence="9">Tissue factor pathway inhibitor</fullName>
    </submittedName>
</protein>
<feature type="domain" description="BPTI/Kunitz inhibitor" evidence="8">
    <location>
        <begin position="95"/>
        <end position="145"/>
    </location>
</feature>
<evidence type="ECO:0000259" key="8">
    <source>
        <dbReference type="PROSITE" id="PS50279"/>
    </source>
</evidence>
<dbReference type="InterPro" id="IPR050098">
    <property type="entry name" value="TFPI/VKTCI-like"/>
</dbReference>
<dbReference type="SUPFAM" id="SSF57362">
    <property type="entry name" value="BPTI-like"/>
    <property type="match status" value="3"/>
</dbReference>
<evidence type="ECO:0000256" key="3">
    <source>
        <dbReference type="ARBA" id="ARBA00022656"/>
    </source>
</evidence>
<dbReference type="PRINTS" id="PR00759">
    <property type="entry name" value="BASICPTASE"/>
</dbReference>
<evidence type="ECO:0000256" key="2">
    <source>
        <dbReference type="ARBA" id="ARBA00022525"/>
    </source>
</evidence>
<keyword evidence="3" id="KW-0800">Toxin</keyword>
<dbReference type="PANTHER" id="PTHR10083">
    <property type="entry name" value="KUNITZ-TYPE PROTEASE INHIBITOR-RELATED"/>
    <property type="match status" value="1"/>
</dbReference>
<evidence type="ECO:0000256" key="1">
    <source>
        <dbReference type="ARBA" id="ARBA00004613"/>
    </source>
</evidence>
<dbReference type="EMBL" id="GFPF01005403">
    <property type="protein sequence ID" value="MAA16549.1"/>
    <property type="molecule type" value="Transcribed_RNA"/>
</dbReference>
<keyword evidence="7" id="KW-0732">Signal</keyword>
<dbReference type="CDD" id="cd00109">
    <property type="entry name" value="Kunitz-type"/>
    <property type="match status" value="1"/>
</dbReference>
<evidence type="ECO:0000256" key="6">
    <source>
        <dbReference type="ARBA" id="ARBA00023157"/>
    </source>
</evidence>
<keyword evidence="6" id="KW-1015">Disulfide bond</keyword>
<dbReference type="GO" id="GO:0004867">
    <property type="term" value="F:serine-type endopeptidase inhibitor activity"/>
    <property type="evidence" value="ECO:0007669"/>
    <property type="project" value="UniProtKB-KW"/>
</dbReference>